<feature type="transmembrane region" description="Helical" evidence="7">
    <location>
        <begin position="111"/>
        <end position="134"/>
    </location>
</feature>
<evidence type="ECO:0000259" key="9">
    <source>
        <dbReference type="PROSITE" id="PS50928"/>
    </source>
</evidence>
<dbReference type="GO" id="GO:0055085">
    <property type="term" value="P:transmembrane transport"/>
    <property type="evidence" value="ECO:0007669"/>
    <property type="project" value="InterPro"/>
</dbReference>
<dbReference type="SUPFAM" id="SSF161098">
    <property type="entry name" value="MetI-like"/>
    <property type="match status" value="1"/>
</dbReference>
<keyword evidence="2 7" id="KW-0813">Transport</keyword>
<keyword evidence="3" id="KW-1003">Cell membrane</keyword>
<evidence type="ECO:0000256" key="8">
    <source>
        <dbReference type="SAM" id="MobiDB-lite"/>
    </source>
</evidence>
<reference evidence="10 11" key="1">
    <citation type="journal article" date="2018" name="Nat. Biotechnol.">
        <title>A standardized bacterial taxonomy based on genome phylogeny substantially revises the tree of life.</title>
        <authorList>
            <person name="Parks D.H."/>
            <person name="Chuvochina M."/>
            <person name="Waite D.W."/>
            <person name="Rinke C."/>
            <person name="Skarshewski A."/>
            <person name="Chaumeil P.A."/>
            <person name="Hugenholtz P."/>
        </authorList>
    </citation>
    <scope>NUCLEOTIDE SEQUENCE [LARGE SCALE GENOMIC DNA]</scope>
    <source>
        <strain evidence="10">UBA11306</strain>
    </source>
</reference>
<dbReference type="InterPro" id="IPR025966">
    <property type="entry name" value="OppC_N"/>
</dbReference>
<evidence type="ECO:0000256" key="5">
    <source>
        <dbReference type="ARBA" id="ARBA00022989"/>
    </source>
</evidence>
<feature type="transmembrane region" description="Helical" evidence="7">
    <location>
        <begin position="44"/>
        <end position="66"/>
    </location>
</feature>
<accession>A0A3D4S478</accession>
<evidence type="ECO:0000256" key="4">
    <source>
        <dbReference type="ARBA" id="ARBA00022692"/>
    </source>
</evidence>
<dbReference type="AlphaFoldDB" id="A0A3D4S478"/>
<keyword evidence="4 7" id="KW-0812">Transmembrane</keyword>
<protein>
    <submittedName>
        <fullName evidence="10">ABC transporter permease</fullName>
    </submittedName>
</protein>
<comment type="caution">
    <text evidence="10">The sequence shown here is derived from an EMBL/GenBank/DDBJ whole genome shotgun (WGS) entry which is preliminary data.</text>
</comment>
<dbReference type="Proteomes" id="UP000262195">
    <property type="component" value="Unassembled WGS sequence"/>
</dbReference>
<dbReference type="STRING" id="1121105.GCA_000421665_00751"/>
<gene>
    <name evidence="10" type="ORF">DIW15_01850</name>
</gene>
<dbReference type="PANTHER" id="PTHR43386">
    <property type="entry name" value="OLIGOPEPTIDE TRANSPORT SYSTEM PERMEASE PROTEIN APPC"/>
    <property type="match status" value="1"/>
</dbReference>
<dbReference type="InterPro" id="IPR035906">
    <property type="entry name" value="MetI-like_sf"/>
</dbReference>
<dbReference type="EMBL" id="DQHO01000014">
    <property type="protein sequence ID" value="HCS93436.1"/>
    <property type="molecule type" value="Genomic_DNA"/>
</dbReference>
<proteinExistence type="inferred from homology"/>
<feature type="transmembrane region" description="Helical" evidence="7">
    <location>
        <begin position="146"/>
        <end position="165"/>
    </location>
</feature>
<dbReference type="CDD" id="cd06261">
    <property type="entry name" value="TM_PBP2"/>
    <property type="match status" value="1"/>
</dbReference>
<comment type="similarity">
    <text evidence="7">Belongs to the binding-protein-dependent transport system permease family.</text>
</comment>
<comment type="subcellular location">
    <subcellularLocation>
        <location evidence="1 7">Cell membrane</location>
        <topology evidence="1 7">Multi-pass membrane protein</topology>
    </subcellularLocation>
</comment>
<keyword evidence="5 7" id="KW-1133">Transmembrane helix</keyword>
<keyword evidence="6 7" id="KW-0472">Membrane</keyword>
<organism evidence="10 11">
    <name type="scientific">Bavariicoccus seileri</name>
    <dbReference type="NCBI Taxonomy" id="549685"/>
    <lineage>
        <taxon>Bacteria</taxon>
        <taxon>Bacillati</taxon>
        <taxon>Bacillota</taxon>
        <taxon>Bacilli</taxon>
        <taxon>Lactobacillales</taxon>
        <taxon>Enterococcaceae</taxon>
        <taxon>Bavariicoccus</taxon>
    </lineage>
</organism>
<name>A0A3D4S478_9ENTE</name>
<dbReference type="RefSeq" id="WP_022796034.1">
    <property type="nucleotide sequence ID" value="NZ_JBQDSL010000004.1"/>
</dbReference>
<evidence type="ECO:0000313" key="11">
    <source>
        <dbReference type="Proteomes" id="UP000262195"/>
    </source>
</evidence>
<sequence>MENRNQEILVEQQIGPESPEPEDNQKLATTGFQVVVREFLKDKVALVSVVVLVLILLLAFVGSLFLDKDSVTKIDILSRYTPWGQDGFILGTDEGGRDVFGLLIIGARNSIMIGFLITVFTSLIGIIYGLISGYFGGMTDVIMMRVVDFIMILPTTMIIIVLIVILPYNNVWTFTAIMSAFYWTGKARLIRSRVLSEVSLDYVNASKTLGSGNIMIMFREVLPNISSLIIVNLTLSFAGNIGIETGLSYLGFGLPPNVPSLGTLIGYANNADIIENKQWLWMPASLLILVMMLCINYIGQAMQRVADSKQRLG</sequence>
<dbReference type="InterPro" id="IPR000515">
    <property type="entry name" value="MetI-like"/>
</dbReference>
<feature type="region of interest" description="Disordered" evidence="8">
    <location>
        <begin position="1"/>
        <end position="25"/>
    </location>
</feature>
<evidence type="ECO:0000256" key="6">
    <source>
        <dbReference type="ARBA" id="ARBA00023136"/>
    </source>
</evidence>
<evidence type="ECO:0000256" key="7">
    <source>
        <dbReference type="RuleBase" id="RU363032"/>
    </source>
</evidence>
<dbReference type="Gene3D" id="1.10.3720.10">
    <property type="entry name" value="MetI-like"/>
    <property type="match status" value="1"/>
</dbReference>
<dbReference type="GO" id="GO:0005886">
    <property type="term" value="C:plasma membrane"/>
    <property type="evidence" value="ECO:0007669"/>
    <property type="project" value="UniProtKB-SubCell"/>
</dbReference>
<dbReference type="Pfam" id="PF12911">
    <property type="entry name" value="OppC_N"/>
    <property type="match status" value="1"/>
</dbReference>
<feature type="transmembrane region" description="Helical" evidence="7">
    <location>
        <begin position="221"/>
        <end position="243"/>
    </location>
</feature>
<evidence type="ECO:0000256" key="1">
    <source>
        <dbReference type="ARBA" id="ARBA00004651"/>
    </source>
</evidence>
<feature type="transmembrane region" description="Helical" evidence="7">
    <location>
        <begin position="279"/>
        <end position="299"/>
    </location>
</feature>
<evidence type="ECO:0000256" key="3">
    <source>
        <dbReference type="ARBA" id="ARBA00022475"/>
    </source>
</evidence>
<dbReference type="Pfam" id="PF00528">
    <property type="entry name" value="BPD_transp_1"/>
    <property type="match status" value="1"/>
</dbReference>
<dbReference type="InterPro" id="IPR050366">
    <property type="entry name" value="BP-dependent_transpt_permease"/>
</dbReference>
<evidence type="ECO:0000313" key="10">
    <source>
        <dbReference type="EMBL" id="HCS93436.1"/>
    </source>
</evidence>
<feature type="domain" description="ABC transmembrane type-1" evidence="9">
    <location>
        <begin position="107"/>
        <end position="299"/>
    </location>
</feature>
<dbReference type="PROSITE" id="PS50928">
    <property type="entry name" value="ABC_TM1"/>
    <property type="match status" value="1"/>
</dbReference>
<dbReference type="PANTHER" id="PTHR43386:SF1">
    <property type="entry name" value="D,D-DIPEPTIDE TRANSPORT SYSTEM PERMEASE PROTEIN DDPC-RELATED"/>
    <property type="match status" value="1"/>
</dbReference>
<evidence type="ECO:0000256" key="2">
    <source>
        <dbReference type="ARBA" id="ARBA00022448"/>
    </source>
</evidence>